<evidence type="ECO:0000313" key="7">
    <source>
        <dbReference type="Proteomes" id="UP000198318"/>
    </source>
</evidence>
<sequence>MGQTRKRVGKDGKPRYTAYYDDIRGQRRSAGTYASKKEAEKAWQRAEVKVSEGRTGEPARGRQRFKDYVEDTWLPNHEMEASTRSGYTYTIYKHIMPEFGSMRMVDILPEHVRAWIAKLKKQGMTPVTIRCTKIILSAIFTTALEDQVTFLHPCRGVKAPPVVRKPLKIVTPEQFDDIYHALPEGTFRLLTETEIESGLRWGELSELRPKDLNLRTRILTVSRTVVELNPKFHPDGGHFLVKDYPKDKEYRRFKLSAQMAEKLEDHIRTARLTQDDLLFHMPPQDKPRARITEIPDPAALGRTEPNDKGRTYNHGTLSAYTAGRCRCDCCRGAFALYRAARRSKGKDNPRPLRTRMTDGHIPNDWFRRNIWYPAIAAADLDFRPTMRDLRHAHASWLLNGGADLQIVKERLGHASIATTERYLHTLPDADETALEALARTRNRSTLR</sequence>
<dbReference type="PANTHER" id="PTHR30349">
    <property type="entry name" value="PHAGE INTEGRASE-RELATED"/>
    <property type="match status" value="1"/>
</dbReference>
<protein>
    <submittedName>
        <fullName evidence="6">Phage integrase, N-terminal SAM-like domain</fullName>
    </submittedName>
</protein>
<proteinExistence type="inferred from homology"/>
<dbReference type="Pfam" id="PF00589">
    <property type="entry name" value="Phage_integrase"/>
    <property type="match status" value="1"/>
</dbReference>
<reference evidence="6 7" key="1">
    <citation type="submission" date="2017-06" db="EMBL/GenBank/DDBJ databases">
        <authorList>
            <person name="Kim H.J."/>
            <person name="Triplett B.A."/>
        </authorList>
    </citation>
    <scope>NUCLEOTIDE SEQUENCE [LARGE SCALE GENOMIC DNA]</scope>
    <source>
        <strain evidence="6 7">DSM 44715</strain>
    </source>
</reference>
<evidence type="ECO:0000256" key="1">
    <source>
        <dbReference type="ARBA" id="ARBA00008857"/>
    </source>
</evidence>
<dbReference type="GO" id="GO:0015074">
    <property type="term" value="P:DNA integration"/>
    <property type="evidence" value="ECO:0007669"/>
    <property type="project" value="UniProtKB-KW"/>
</dbReference>
<dbReference type="PROSITE" id="PS51898">
    <property type="entry name" value="TYR_RECOMBINASE"/>
    <property type="match status" value="1"/>
</dbReference>
<keyword evidence="2" id="KW-0229">DNA integration</keyword>
<keyword evidence="3" id="KW-0238">DNA-binding</keyword>
<dbReference type="InterPro" id="IPR010998">
    <property type="entry name" value="Integrase_recombinase_N"/>
</dbReference>
<dbReference type="GO" id="GO:0006310">
    <property type="term" value="P:DNA recombination"/>
    <property type="evidence" value="ECO:0007669"/>
    <property type="project" value="UniProtKB-KW"/>
</dbReference>
<evidence type="ECO:0000256" key="2">
    <source>
        <dbReference type="ARBA" id="ARBA00022908"/>
    </source>
</evidence>
<dbReference type="PANTHER" id="PTHR30349:SF64">
    <property type="entry name" value="PROPHAGE INTEGRASE INTD-RELATED"/>
    <property type="match status" value="1"/>
</dbReference>
<name>A0A239P5H1_9ACTN</name>
<dbReference type="Pfam" id="PF14659">
    <property type="entry name" value="Phage_int_SAM_3"/>
    <property type="match status" value="1"/>
</dbReference>
<dbReference type="SUPFAM" id="SSF56349">
    <property type="entry name" value="DNA breaking-rejoining enzymes"/>
    <property type="match status" value="2"/>
</dbReference>
<keyword evidence="7" id="KW-1185">Reference proteome</keyword>
<dbReference type="RefSeq" id="WP_089331093.1">
    <property type="nucleotide sequence ID" value="NZ_FZOR01000071.1"/>
</dbReference>
<dbReference type="InterPro" id="IPR013762">
    <property type="entry name" value="Integrase-like_cat_sf"/>
</dbReference>
<dbReference type="InterPro" id="IPR050090">
    <property type="entry name" value="Tyrosine_recombinase_XerCD"/>
</dbReference>
<evidence type="ECO:0000256" key="3">
    <source>
        <dbReference type="ARBA" id="ARBA00023125"/>
    </source>
</evidence>
<gene>
    <name evidence="6" type="ORF">SAMN05443665_107114</name>
</gene>
<accession>A0A239P5H1</accession>
<dbReference type="EMBL" id="FZOR01000071">
    <property type="protein sequence ID" value="SNT62367.1"/>
    <property type="molecule type" value="Genomic_DNA"/>
</dbReference>
<dbReference type="Gene3D" id="1.10.443.10">
    <property type="entry name" value="Intergrase catalytic core"/>
    <property type="match status" value="1"/>
</dbReference>
<dbReference type="Gene3D" id="1.10.150.130">
    <property type="match status" value="1"/>
</dbReference>
<dbReference type="CDD" id="cd00397">
    <property type="entry name" value="DNA_BRE_C"/>
    <property type="match status" value="1"/>
</dbReference>
<dbReference type="Proteomes" id="UP000198318">
    <property type="component" value="Unassembled WGS sequence"/>
</dbReference>
<organism evidence="6 7">
    <name type="scientific">Actinomadura meyerae</name>
    <dbReference type="NCBI Taxonomy" id="240840"/>
    <lineage>
        <taxon>Bacteria</taxon>
        <taxon>Bacillati</taxon>
        <taxon>Actinomycetota</taxon>
        <taxon>Actinomycetes</taxon>
        <taxon>Streptosporangiales</taxon>
        <taxon>Thermomonosporaceae</taxon>
        <taxon>Actinomadura</taxon>
    </lineage>
</organism>
<dbReference type="OrthoDB" id="1822491at2"/>
<dbReference type="AlphaFoldDB" id="A0A239P5H1"/>
<dbReference type="InterPro" id="IPR002104">
    <property type="entry name" value="Integrase_catalytic"/>
</dbReference>
<dbReference type="InterPro" id="IPR004107">
    <property type="entry name" value="Integrase_SAM-like_N"/>
</dbReference>
<dbReference type="GO" id="GO:0003677">
    <property type="term" value="F:DNA binding"/>
    <property type="evidence" value="ECO:0007669"/>
    <property type="project" value="UniProtKB-KW"/>
</dbReference>
<evidence type="ECO:0000259" key="5">
    <source>
        <dbReference type="PROSITE" id="PS51898"/>
    </source>
</evidence>
<evidence type="ECO:0000256" key="4">
    <source>
        <dbReference type="ARBA" id="ARBA00023172"/>
    </source>
</evidence>
<comment type="similarity">
    <text evidence="1">Belongs to the 'phage' integrase family.</text>
</comment>
<evidence type="ECO:0000313" key="6">
    <source>
        <dbReference type="EMBL" id="SNT62367.1"/>
    </source>
</evidence>
<keyword evidence="4" id="KW-0233">DNA recombination</keyword>
<dbReference type="InterPro" id="IPR011010">
    <property type="entry name" value="DNA_brk_join_enz"/>
</dbReference>
<feature type="domain" description="Tyr recombinase" evidence="5">
    <location>
        <begin position="165"/>
        <end position="435"/>
    </location>
</feature>